<dbReference type="AlphaFoldDB" id="A0A382GB83"/>
<dbReference type="InterPro" id="IPR003265">
    <property type="entry name" value="HhH-GPD_domain"/>
</dbReference>
<evidence type="ECO:0000256" key="10">
    <source>
        <dbReference type="ARBA" id="ARBA00023004"/>
    </source>
</evidence>
<dbReference type="GO" id="GO:0006284">
    <property type="term" value="P:base-excision repair"/>
    <property type="evidence" value="ECO:0007669"/>
    <property type="project" value="InterPro"/>
</dbReference>
<dbReference type="GO" id="GO:0034039">
    <property type="term" value="F:8-oxo-7,8-dihydroguanine DNA N-glycosylase activity"/>
    <property type="evidence" value="ECO:0007669"/>
    <property type="project" value="TreeGrafter"/>
</dbReference>
<feature type="non-terminal residue" evidence="15">
    <location>
        <position position="285"/>
    </location>
</feature>
<evidence type="ECO:0000256" key="13">
    <source>
        <dbReference type="ARBA" id="ARBA00023295"/>
    </source>
</evidence>
<dbReference type="InterPro" id="IPR023170">
    <property type="entry name" value="HhH_base_excis_C"/>
</dbReference>
<dbReference type="PANTHER" id="PTHR42944">
    <property type="entry name" value="ADENINE DNA GLYCOSYLASE"/>
    <property type="match status" value="1"/>
</dbReference>
<dbReference type="InterPro" id="IPR044298">
    <property type="entry name" value="MIG/MutY"/>
</dbReference>
<dbReference type="InterPro" id="IPR011257">
    <property type="entry name" value="DNA_glycosylase"/>
</dbReference>
<dbReference type="Gene3D" id="1.10.1670.10">
    <property type="entry name" value="Helix-hairpin-Helix base-excision DNA repair enzymes (C-terminal)"/>
    <property type="match status" value="1"/>
</dbReference>
<comment type="catalytic activity">
    <reaction evidence="1">
        <text>Hydrolyzes free adenine bases from 7,8-dihydro-8-oxoguanine:adenine mismatched double-stranded DNA, leaving an apurinic site.</text>
        <dbReference type="EC" id="3.2.2.31"/>
    </reaction>
</comment>
<evidence type="ECO:0000256" key="2">
    <source>
        <dbReference type="ARBA" id="ARBA00001966"/>
    </source>
</evidence>
<dbReference type="PROSITE" id="PS01155">
    <property type="entry name" value="ENDONUCLEASE_III_2"/>
    <property type="match status" value="1"/>
</dbReference>
<accession>A0A382GB83</accession>
<keyword evidence="6" id="KW-0004">4Fe-4S</keyword>
<reference evidence="15" key="1">
    <citation type="submission" date="2018-05" db="EMBL/GenBank/DDBJ databases">
        <authorList>
            <person name="Lanie J.A."/>
            <person name="Ng W.-L."/>
            <person name="Kazmierczak K.M."/>
            <person name="Andrzejewski T.M."/>
            <person name="Davidsen T.M."/>
            <person name="Wayne K.J."/>
            <person name="Tettelin H."/>
            <person name="Glass J.I."/>
            <person name="Rusch D."/>
            <person name="Podicherti R."/>
            <person name="Tsui H.-C.T."/>
            <person name="Winkler M.E."/>
        </authorList>
    </citation>
    <scope>NUCLEOTIDE SEQUENCE</scope>
</reference>
<keyword evidence="7" id="KW-0479">Metal-binding</keyword>
<dbReference type="GO" id="GO:0035485">
    <property type="term" value="F:adenine/guanine mispair binding"/>
    <property type="evidence" value="ECO:0007669"/>
    <property type="project" value="TreeGrafter"/>
</dbReference>
<organism evidence="15">
    <name type="scientific">marine metagenome</name>
    <dbReference type="NCBI Taxonomy" id="408172"/>
    <lineage>
        <taxon>unclassified sequences</taxon>
        <taxon>metagenomes</taxon>
        <taxon>ecological metagenomes</taxon>
    </lineage>
</organism>
<keyword evidence="10" id="KW-0408">Iron</keyword>
<keyword evidence="8" id="KW-0227">DNA damage</keyword>
<keyword evidence="11" id="KW-0411">Iron-sulfur</keyword>
<evidence type="ECO:0000256" key="12">
    <source>
        <dbReference type="ARBA" id="ARBA00023204"/>
    </source>
</evidence>
<sequence length="285" mass="32861">MKFSSKLIRWYEKHGRKDLPWQIDKTPYKVWISEIMLQQTQVVTVIPFYSAFINRFPNIQELATSSEEEVMSFWSGLGYYSRARNIYKTAQILQKKFESKLPSSLSQLISLPGIGPSTAGAILSLGYKKRAPILDANVKRVLARYKKIEGDLSKALNIKTLWRISESLTPEEKVDLYNQAIMDLGALVCTKSSPKCRICPVSRDCIAFNKKLTQVLPSRKLTKRKPFKTVFWLIVMNKNGKVLLKKRNNLGVWKGLWSFLESENIQDLGKECLTMFKKRKKDLKT</sequence>
<evidence type="ECO:0000256" key="11">
    <source>
        <dbReference type="ARBA" id="ARBA00023014"/>
    </source>
</evidence>
<evidence type="ECO:0000256" key="4">
    <source>
        <dbReference type="ARBA" id="ARBA00012045"/>
    </source>
</evidence>
<comment type="similarity">
    <text evidence="3">Belongs to the Nth/MutY family.</text>
</comment>
<evidence type="ECO:0000256" key="9">
    <source>
        <dbReference type="ARBA" id="ARBA00022801"/>
    </source>
</evidence>
<dbReference type="EMBL" id="UINC01054116">
    <property type="protein sequence ID" value="SVB71441.1"/>
    <property type="molecule type" value="Genomic_DNA"/>
</dbReference>
<gene>
    <name evidence="15" type="ORF">METZ01_LOCUS224295</name>
</gene>
<dbReference type="GO" id="GO:0000701">
    <property type="term" value="F:purine-specific mismatch base pair DNA N-glycosylase activity"/>
    <property type="evidence" value="ECO:0007669"/>
    <property type="project" value="UniProtKB-EC"/>
</dbReference>
<dbReference type="PROSITE" id="PS00764">
    <property type="entry name" value="ENDONUCLEASE_III_1"/>
    <property type="match status" value="1"/>
</dbReference>
<evidence type="ECO:0000256" key="8">
    <source>
        <dbReference type="ARBA" id="ARBA00022763"/>
    </source>
</evidence>
<dbReference type="InterPro" id="IPR005760">
    <property type="entry name" value="A/G_AdeGlyc_MutY"/>
</dbReference>
<dbReference type="Pfam" id="PF00633">
    <property type="entry name" value="HHH"/>
    <property type="match status" value="1"/>
</dbReference>
<dbReference type="SUPFAM" id="SSF48150">
    <property type="entry name" value="DNA-glycosylase"/>
    <property type="match status" value="1"/>
</dbReference>
<keyword evidence="9" id="KW-0378">Hydrolase</keyword>
<dbReference type="PANTHER" id="PTHR42944:SF1">
    <property type="entry name" value="ADENINE DNA GLYCOSYLASE"/>
    <property type="match status" value="1"/>
</dbReference>
<dbReference type="EC" id="3.2.2.31" evidence="4"/>
<dbReference type="GO" id="GO:0032357">
    <property type="term" value="F:oxidized purine DNA binding"/>
    <property type="evidence" value="ECO:0007669"/>
    <property type="project" value="TreeGrafter"/>
</dbReference>
<evidence type="ECO:0000256" key="6">
    <source>
        <dbReference type="ARBA" id="ARBA00022485"/>
    </source>
</evidence>
<keyword evidence="13" id="KW-0326">Glycosidase</keyword>
<evidence type="ECO:0000259" key="14">
    <source>
        <dbReference type="SMART" id="SM00478"/>
    </source>
</evidence>
<dbReference type="SUPFAM" id="SSF55811">
    <property type="entry name" value="Nudix"/>
    <property type="match status" value="1"/>
</dbReference>
<dbReference type="CDD" id="cd00056">
    <property type="entry name" value="ENDO3c"/>
    <property type="match status" value="1"/>
</dbReference>
<protein>
    <recommendedName>
        <fullName evidence="5">Adenine DNA glycosylase</fullName>
        <ecNumber evidence="4">3.2.2.31</ecNumber>
    </recommendedName>
</protein>
<dbReference type="Gene3D" id="1.10.340.30">
    <property type="entry name" value="Hypothetical protein, domain 2"/>
    <property type="match status" value="1"/>
</dbReference>
<comment type="cofactor">
    <cofactor evidence="2">
        <name>[4Fe-4S] cluster</name>
        <dbReference type="ChEBI" id="CHEBI:49883"/>
    </cofactor>
</comment>
<dbReference type="FunFam" id="1.10.340.30:FF:000002">
    <property type="entry name" value="Adenine DNA glycosylase"/>
    <property type="match status" value="1"/>
</dbReference>
<proteinExistence type="inferred from homology"/>
<dbReference type="GO" id="GO:0046872">
    <property type="term" value="F:metal ion binding"/>
    <property type="evidence" value="ECO:0007669"/>
    <property type="project" value="UniProtKB-KW"/>
</dbReference>
<dbReference type="NCBIfam" id="TIGR01084">
    <property type="entry name" value="mutY"/>
    <property type="match status" value="1"/>
</dbReference>
<evidence type="ECO:0000256" key="3">
    <source>
        <dbReference type="ARBA" id="ARBA00008343"/>
    </source>
</evidence>
<feature type="domain" description="HhH-GPD" evidence="14">
    <location>
        <begin position="36"/>
        <end position="187"/>
    </location>
</feature>
<evidence type="ECO:0000256" key="5">
    <source>
        <dbReference type="ARBA" id="ARBA00022023"/>
    </source>
</evidence>
<dbReference type="InterPro" id="IPR015797">
    <property type="entry name" value="NUDIX_hydrolase-like_dom_sf"/>
</dbReference>
<evidence type="ECO:0000256" key="7">
    <source>
        <dbReference type="ARBA" id="ARBA00022723"/>
    </source>
</evidence>
<keyword evidence="12" id="KW-0234">DNA repair</keyword>
<evidence type="ECO:0000256" key="1">
    <source>
        <dbReference type="ARBA" id="ARBA00000843"/>
    </source>
</evidence>
<dbReference type="GO" id="GO:0051539">
    <property type="term" value="F:4 iron, 4 sulfur cluster binding"/>
    <property type="evidence" value="ECO:0007669"/>
    <property type="project" value="UniProtKB-KW"/>
</dbReference>
<dbReference type="InterPro" id="IPR004036">
    <property type="entry name" value="Endonuclease-III-like_CS2"/>
</dbReference>
<dbReference type="InterPro" id="IPR000445">
    <property type="entry name" value="HhH_motif"/>
</dbReference>
<name>A0A382GB83_9ZZZZ</name>
<dbReference type="Pfam" id="PF00730">
    <property type="entry name" value="HhH-GPD"/>
    <property type="match status" value="1"/>
</dbReference>
<dbReference type="InterPro" id="IPR004035">
    <property type="entry name" value="Endouclease-III_FeS-bd_BS"/>
</dbReference>
<dbReference type="GO" id="GO:0006298">
    <property type="term" value="P:mismatch repair"/>
    <property type="evidence" value="ECO:0007669"/>
    <property type="project" value="TreeGrafter"/>
</dbReference>
<dbReference type="SMART" id="SM00478">
    <property type="entry name" value="ENDO3c"/>
    <property type="match status" value="1"/>
</dbReference>
<evidence type="ECO:0000313" key="15">
    <source>
        <dbReference type="EMBL" id="SVB71441.1"/>
    </source>
</evidence>